<dbReference type="Pfam" id="PF00079">
    <property type="entry name" value="Serpin"/>
    <property type="match status" value="1"/>
</dbReference>
<evidence type="ECO:0000256" key="1">
    <source>
        <dbReference type="ARBA" id="ARBA00009500"/>
    </source>
</evidence>
<dbReference type="Gene3D" id="3.30.497.10">
    <property type="entry name" value="Antithrombin, subunit I, domain 2"/>
    <property type="match status" value="1"/>
</dbReference>
<accession>A0AAV0RQ23</accession>
<comment type="similarity">
    <text evidence="1">Belongs to the serpin family.</text>
</comment>
<name>A0AAV0RQ23_9ROSI</name>
<dbReference type="SUPFAM" id="SSF56574">
    <property type="entry name" value="Serpins"/>
    <property type="match status" value="1"/>
</dbReference>
<dbReference type="AlphaFoldDB" id="A0AAV0RQ23"/>
<dbReference type="GO" id="GO:0005615">
    <property type="term" value="C:extracellular space"/>
    <property type="evidence" value="ECO:0007669"/>
    <property type="project" value="InterPro"/>
</dbReference>
<dbReference type="InterPro" id="IPR036186">
    <property type="entry name" value="Serpin_sf"/>
</dbReference>
<feature type="domain" description="Serpin" evidence="2">
    <location>
        <begin position="1"/>
        <end position="177"/>
    </location>
</feature>
<dbReference type="PANTHER" id="PTHR11461">
    <property type="entry name" value="SERINE PROTEASE INHIBITOR, SERPIN"/>
    <property type="match status" value="1"/>
</dbReference>
<evidence type="ECO:0000259" key="2">
    <source>
        <dbReference type="Pfam" id="PF00079"/>
    </source>
</evidence>
<dbReference type="InterPro" id="IPR023795">
    <property type="entry name" value="Serpin_CS"/>
</dbReference>
<comment type="caution">
    <text evidence="3">The sequence shown here is derived from an EMBL/GenBank/DDBJ whole genome shotgun (WGS) entry which is preliminary data.</text>
</comment>
<evidence type="ECO:0000313" key="3">
    <source>
        <dbReference type="EMBL" id="CAI0558492.1"/>
    </source>
</evidence>
<dbReference type="InterPro" id="IPR042178">
    <property type="entry name" value="Serpin_sf_1"/>
</dbReference>
<dbReference type="Gene3D" id="2.30.39.10">
    <property type="entry name" value="Alpha-1-antitrypsin, domain 1"/>
    <property type="match status" value="1"/>
</dbReference>
<dbReference type="EMBL" id="CAMGYJ010000011">
    <property type="protein sequence ID" value="CAI0558492.1"/>
    <property type="molecule type" value="Genomic_DNA"/>
</dbReference>
<dbReference type="PROSITE" id="PS00284">
    <property type="entry name" value="SERPIN"/>
    <property type="match status" value="1"/>
</dbReference>
<dbReference type="InterPro" id="IPR023796">
    <property type="entry name" value="Serpin_dom"/>
</dbReference>
<organism evidence="3 4">
    <name type="scientific">Linum tenue</name>
    <dbReference type="NCBI Taxonomy" id="586396"/>
    <lineage>
        <taxon>Eukaryota</taxon>
        <taxon>Viridiplantae</taxon>
        <taxon>Streptophyta</taxon>
        <taxon>Embryophyta</taxon>
        <taxon>Tracheophyta</taxon>
        <taxon>Spermatophyta</taxon>
        <taxon>Magnoliopsida</taxon>
        <taxon>eudicotyledons</taxon>
        <taxon>Gunneridae</taxon>
        <taxon>Pentapetalae</taxon>
        <taxon>rosids</taxon>
        <taxon>fabids</taxon>
        <taxon>Malpighiales</taxon>
        <taxon>Linaceae</taxon>
        <taxon>Linum</taxon>
    </lineage>
</organism>
<sequence length="181" mass="19754">MTSKKKQFVSQFDGFKVLALPYKQGEDKRRFSMYFFLPGVKDGLPALVEKAGSESGFLNRHLPQQKVEVFKISFGFEASNTLKGLGLVLPFSNEADLTEMVESSVVGSNLSVSSIFHQSFIEVNEQGTEAGAASVGVIALRGLPAEKIDFVADHPFMFLIKEDLTGMVLFSGHIVDPSQAS</sequence>
<dbReference type="PANTHER" id="PTHR11461:SF211">
    <property type="entry name" value="GH10112P-RELATED"/>
    <property type="match status" value="1"/>
</dbReference>
<keyword evidence="4" id="KW-1185">Reference proteome</keyword>
<gene>
    <name evidence="3" type="ORF">LITE_LOCUS48800</name>
</gene>
<protein>
    <recommendedName>
        <fullName evidence="2">Serpin domain-containing protein</fullName>
    </recommendedName>
</protein>
<dbReference type="InterPro" id="IPR000215">
    <property type="entry name" value="Serpin_fam"/>
</dbReference>
<evidence type="ECO:0000313" key="4">
    <source>
        <dbReference type="Proteomes" id="UP001154282"/>
    </source>
</evidence>
<reference evidence="3" key="1">
    <citation type="submission" date="2022-08" db="EMBL/GenBank/DDBJ databases">
        <authorList>
            <person name="Gutierrez-Valencia J."/>
        </authorList>
    </citation>
    <scope>NUCLEOTIDE SEQUENCE</scope>
</reference>
<proteinExistence type="inferred from homology"/>
<dbReference type="GO" id="GO:0004867">
    <property type="term" value="F:serine-type endopeptidase inhibitor activity"/>
    <property type="evidence" value="ECO:0007669"/>
    <property type="project" value="InterPro"/>
</dbReference>
<dbReference type="InterPro" id="IPR042185">
    <property type="entry name" value="Serpin_sf_2"/>
</dbReference>
<dbReference type="Proteomes" id="UP001154282">
    <property type="component" value="Unassembled WGS sequence"/>
</dbReference>